<dbReference type="InterPro" id="IPR029058">
    <property type="entry name" value="AB_hydrolase_fold"/>
</dbReference>
<dbReference type="InterPro" id="IPR050266">
    <property type="entry name" value="AB_hydrolase_sf"/>
</dbReference>
<proteinExistence type="predicted"/>
<sequence length="354" mass="38028">MNLLPGIASLKLTTDRLETHLLVSGPLDGEPVVFLHGNVSSCRFYEETLAAMPSRYRCLAPDFRSYGGSARAPIDATRGLRDFSDDLLSLLRHPKALPSPRKVHLLGWSAGGGVAMQFAIDHPELVASLVLIAPVSPHGFGGTRGLEGTPCFPDFAGSGGGSANPEFVRRLAAGDASQESDFSPRKVMRQFYFKPPFRLDRAREDVLVAEMLQMAVGEDAYPGGGVPSPHWPGVAPGRGGMNNALSPRHCDLTAFSELPTRPPVLWIRGADDQIVSDASLFDFGMLGKLGAVPGWPGEAVYPPQPMVSQTRAMLERYQARGGKVREEVLPSVGHSPHLEASEAFRALLLGFLPG</sequence>
<dbReference type="Proteomes" id="UP001291309">
    <property type="component" value="Unassembled WGS sequence"/>
</dbReference>
<name>A0ABU5H0S3_9BACT</name>
<reference evidence="3 4" key="1">
    <citation type="submission" date="2023-12" db="EMBL/GenBank/DDBJ databases">
        <title>the genome sequence of Hyalangium sp. s54d21.</title>
        <authorList>
            <person name="Zhang X."/>
        </authorList>
    </citation>
    <scope>NUCLEOTIDE SEQUENCE [LARGE SCALE GENOMIC DNA]</scope>
    <source>
        <strain evidence="4">s54d21</strain>
    </source>
</reference>
<evidence type="ECO:0000256" key="1">
    <source>
        <dbReference type="ARBA" id="ARBA00022801"/>
    </source>
</evidence>
<dbReference type="SUPFAM" id="SSF53474">
    <property type="entry name" value="alpha/beta-Hydrolases"/>
    <property type="match status" value="1"/>
</dbReference>
<evidence type="ECO:0000259" key="2">
    <source>
        <dbReference type="Pfam" id="PF12697"/>
    </source>
</evidence>
<protein>
    <submittedName>
        <fullName evidence="3">Alpha/beta hydrolase</fullName>
    </submittedName>
</protein>
<dbReference type="Pfam" id="PF12697">
    <property type="entry name" value="Abhydrolase_6"/>
    <property type="match status" value="1"/>
</dbReference>
<dbReference type="EMBL" id="JAXIVS010000001">
    <property type="protein sequence ID" value="MDY7225700.1"/>
    <property type="molecule type" value="Genomic_DNA"/>
</dbReference>
<dbReference type="Gene3D" id="3.40.50.1820">
    <property type="entry name" value="alpha/beta hydrolase"/>
    <property type="match status" value="1"/>
</dbReference>
<dbReference type="PANTHER" id="PTHR43798">
    <property type="entry name" value="MONOACYLGLYCEROL LIPASE"/>
    <property type="match status" value="1"/>
</dbReference>
<dbReference type="GO" id="GO:0016787">
    <property type="term" value="F:hydrolase activity"/>
    <property type="evidence" value="ECO:0007669"/>
    <property type="project" value="UniProtKB-KW"/>
</dbReference>
<dbReference type="RefSeq" id="WP_321544404.1">
    <property type="nucleotide sequence ID" value="NZ_JAXIVS010000001.1"/>
</dbReference>
<accession>A0ABU5H0S3</accession>
<gene>
    <name evidence="3" type="ORF">SYV04_04865</name>
</gene>
<evidence type="ECO:0000313" key="3">
    <source>
        <dbReference type="EMBL" id="MDY7225700.1"/>
    </source>
</evidence>
<keyword evidence="1 3" id="KW-0378">Hydrolase</keyword>
<organism evidence="3 4">
    <name type="scientific">Hyalangium rubrum</name>
    <dbReference type="NCBI Taxonomy" id="3103134"/>
    <lineage>
        <taxon>Bacteria</taxon>
        <taxon>Pseudomonadati</taxon>
        <taxon>Myxococcota</taxon>
        <taxon>Myxococcia</taxon>
        <taxon>Myxococcales</taxon>
        <taxon>Cystobacterineae</taxon>
        <taxon>Archangiaceae</taxon>
        <taxon>Hyalangium</taxon>
    </lineage>
</organism>
<feature type="domain" description="AB hydrolase-1" evidence="2">
    <location>
        <begin position="32"/>
        <end position="346"/>
    </location>
</feature>
<comment type="caution">
    <text evidence="3">The sequence shown here is derived from an EMBL/GenBank/DDBJ whole genome shotgun (WGS) entry which is preliminary data.</text>
</comment>
<dbReference type="PRINTS" id="PR00111">
    <property type="entry name" value="ABHYDROLASE"/>
</dbReference>
<dbReference type="InterPro" id="IPR000073">
    <property type="entry name" value="AB_hydrolase_1"/>
</dbReference>
<keyword evidence="4" id="KW-1185">Reference proteome</keyword>
<dbReference type="PANTHER" id="PTHR43798:SF31">
    <property type="entry name" value="AB HYDROLASE SUPERFAMILY PROTEIN YCLE"/>
    <property type="match status" value="1"/>
</dbReference>
<evidence type="ECO:0000313" key="4">
    <source>
        <dbReference type="Proteomes" id="UP001291309"/>
    </source>
</evidence>